<dbReference type="Proteomes" id="UP000724874">
    <property type="component" value="Unassembled WGS sequence"/>
</dbReference>
<keyword evidence="3" id="KW-1185">Reference proteome</keyword>
<evidence type="ECO:0000313" key="2">
    <source>
        <dbReference type="EMBL" id="KAF8912136.1"/>
    </source>
</evidence>
<dbReference type="OrthoDB" id="2505887at2759"/>
<protein>
    <submittedName>
        <fullName evidence="2">Uncharacterized protein</fullName>
    </submittedName>
</protein>
<dbReference type="EMBL" id="JADNYJ010000003">
    <property type="protein sequence ID" value="KAF8912136.1"/>
    <property type="molecule type" value="Genomic_DNA"/>
</dbReference>
<reference evidence="2" key="1">
    <citation type="submission" date="2020-11" db="EMBL/GenBank/DDBJ databases">
        <authorList>
            <consortium name="DOE Joint Genome Institute"/>
            <person name="Ahrendt S."/>
            <person name="Riley R."/>
            <person name="Andreopoulos W."/>
            <person name="LaButti K."/>
            <person name="Pangilinan J."/>
            <person name="Ruiz-duenas F.J."/>
            <person name="Barrasa J.M."/>
            <person name="Sanchez-Garcia M."/>
            <person name="Camarero S."/>
            <person name="Miyauchi S."/>
            <person name="Serrano A."/>
            <person name="Linde D."/>
            <person name="Babiker R."/>
            <person name="Drula E."/>
            <person name="Ayuso-Fernandez I."/>
            <person name="Pacheco R."/>
            <person name="Padilla G."/>
            <person name="Ferreira P."/>
            <person name="Barriuso J."/>
            <person name="Kellner H."/>
            <person name="Castanera R."/>
            <person name="Alfaro M."/>
            <person name="Ramirez L."/>
            <person name="Pisabarro A.G."/>
            <person name="Kuo A."/>
            <person name="Tritt A."/>
            <person name="Lipzen A."/>
            <person name="He G."/>
            <person name="Yan M."/>
            <person name="Ng V."/>
            <person name="Cullen D."/>
            <person name="Martin F."/>
            <person name="Rosso M.-N."/>
            <person name="Henrissat B."/>
            <person name="Hibbett D."/>
            <person name="Martinez A.T."/>
            <person name="Grigoriev I.V."/>
        </authorList>
    </citation>
    <scope>NUCLEOTIDE SEQUENCE</scope>
    <source>
        <strain evidence="2">AH 44721</strain>
    </source>
</reference>
<sequence>MSSEDLQEDEQFLLEIPGEGVLAKASANATVYWPARLDKYIRTGEQKGKYVVTWLDKTRQVIPRPWFYASQEAGFATCTLGKYESVFQEDPDDVDETKRHDPQRSLSPEPLDPPPSRDDFSDLPIRHQFVFTKNVLKAILNDEYQPARDRNRRFMKGTSHRYHLGRDSSLRGLMDPKDVEGIQENLTEWVLRDEKHARAAPQNPGATKLVVLEDGQPVGGPSTAPLSDDCSNVECNTQFVSPPVTDAVLSSPPPDMPPSSFTTSGVEPEQSFISGTKPIGPDAYSGISPPSSIAETSALEMEAMAVVNGDKLSASTRIGQEQTSQDMVQSQATESFPGQTGCTAFESLLPVEKVDYCISVLLPEAVRQILLWRSGDRTSVDLLSPEEEQDLYEKGQALLEMTDWVVDIRRMRQLQENAIKKGQNESLKMTHRKKEGREEKQRNVPSVNYEE</sequence>
<comment type="caution">
    <text evidence="2">The sequence shown here is derived from an EMBL/GenBank/DDBJ whole genome shotgun (WGS) entry which is preliminary data.</text>
</comment>
<gene>
    <name evidence="2" type="ORF">CPB84DRAFT_1841826</name>
</gene>
<evidence type="ECO:0000256" key="1">
    <source>
        <dbReference type="SAM" id="MobiDB-lite"/>
    </source>
</evidence>
<accession>A0A9P5P149</accession>
<feature type="region of interest" description="Disordered" evidence="1">
    <location>
        <begin position="417"/>
        <end position="451"/>
    </location>
</feature>
<proteinExistence type="predicted"/>
<organism evidence="2 3">
    <name type="scientific">Gymnopilus junonius</name>
    <name type="common">Spectacular rustgill mushroom</name>
    <name type="synonym">Gymnopilus spectabilis subsp. junonius</name>
    <dbReference type="NCBI Taxonomy" id="109634"/>
    <lineage>
        <taxon>Eukaryota</taxon>
        <taxon>Fungi</taxon>
        <taxon>Dikarya</taxon>
        <taxon>Basidiomycota</taxon>
        <taxon>Agaricomycotina</taxon>
        <taxon>Agaricomycetes</taxon>
        <taxon>Agaricomycetidae</taxon>
        <taxon>Agaricales</taxon>
        <taxon>Agaricineae</taxon>
        <taxon>Hymenogastraceae</taxon>
        <taxon>Gymnopilus</taxon>
    </lineage>
</organism>
<dbReference type="AlphaFoldDB" id="A0A9P5P149"/>
<evidence type="ECO:0000313" key="3">
    <source>
        <dbReference type="Proteomes" id="UP000724874"/>
    </source>
</evidence>
<feature type="region of interest" description="Disordered" evidence="1">
    <location>
        <begin position="89"/>
        <end position="122"/>
    </location>
</feature>
<name>A0A9P5P149_GYMJU</name>
<feature type="region of interest" description="Disordered" evidence="1">
    <location>
        <begin position="248"/>
        <end position="269"/>
    </location>
</feature>